<dbReference type="Pfam" id="PF00989">
    <property type="entry name" value="PAS"/>
    <property type="match status" value="1"/>
</dbReference>
<dbReference type="InterPro" id="IPR003594">
    <property type="entry name" value="HATPase_dom"/>
</dbReference>
<proteinExistence type="predicted"/>
<dbReference type="PROSITE" id="PS50113">
    <property type="entry name" value="PAC"/>
    <property type="match status" value="1"/>
</dbReference>
<dbReference type="EMBL" id="CP022098">
    <property type="protein sequence ID" value="ATB35488.1"/>
    <property type="molecule type" value="Genomic_DNA"/>
</dbReference>
<dbReference type="EC" id="2.7.13.3" evidence="2"/>
<dbReference type="InterPro" id="IPR000014">
    <property type="entry name" value="PAS"/>
</dbReference>
<dbReference type="Pfam" id="PF02518">
    <property type="entry name" value="HATPase_c"/>
    <property type="match status" value="1"/>
</dbReference>
<comment type="catalytic activity">
    <reaction evidence="1">
        <text>ATP + protein L-histidine = ADP + protein N-phospho-L-histidine.</text>
        <dbReference type="EC" id="2.7.13.3"/>
    </reaction>
</comment>
<dbReference type="PANTHER" id="PTHR43047:SF72">
    <property type="entry name" value="OSMOSENSING HISTIDINE PROTEIN KINASE SLN1"/>
    <property type="match status" value="1"/>
</dbReference>
<dbReference type="SUPFAM" id="SSF47384">
    <property type="entry name" value="Homodimeric domain of signal transducing histidine kinase"/>
    <property type="match status" value="1"/>
</dbReference>
<evidence type="ECO:0000256" key="3">
    <source>
        <dbReference type="ARBA" id="ARBA00022553"/>
    </source>
</evidence>
<dbReference type="KEGG" id="cfus:CYFUS_000901"/>
<dbReference type="Gene3D" id="3.30.450.20">
    <property type="entry name" value="PAS domain"/>
    <property type="match status" value="2"/>
</dbReference>
<evidence type="ECO:0000256" key="2">
    <source>
        <dbReference type="ARBA" id="ARBA00012438"/>
    </source>
</evidence>
<evidence type="ECO:0000259" key="6">
    <source>
        <dbReference type="PROSITE" id="PS50109"/>
    </source>
</evidence>
<dbReference type="GO" id="GO:0000155">
    <property type="term" value="F:phosphorelay sensor kinase activity"/>
    <property type="evidence" value="ECO:0007669"/>
    <property type="project" value="InterPro"/>
</dbReference>
<dbReference type="SMART" id="SM00388">
    <property type="entry name" value="HisKA"/>
    <property type="match status" value="1"/>
</dbReference>
<dbReference type="NCBIfam" id="TIGR00229">
    <property type="entry name" value="sensory_box"/>
    <property type="match status" value="2"/>
</dbReference>
<dbReference type="InterPro" id="IPR035965">
    <property type="entry name" value="PAS-like_dom_sf"/>
</dbReference>
<dbReference type="FunFam" id="3.30.565.10:FF:000006">
    <property type="entry name" value="Sensor histidine kinase WalK"/>
    <property type="match status" value="1"/>
</dbReference>
<dbReference type="InterPro" id="IPR003661">
    <property type="entry name" value="HisK_dim/P_dom"/>
</dbReference>
<dbReference type="PROSITE" id="PS50109">
    <property type="entry name" value="HIS_KIN"/>
    <property type="match status" value="1"/>
</dbReference>
<dbReference type="Gene3D" id="3.30.565.10">
    <property type="entry name" value="Histidine kinase-like ATPase, C-terminal domain"/>
    <property type="match status" value="1"/>
</dbReference>
<feature type="domain" description="PAC" evidence="8">
    <location>
        <begin position="189"/>
        <end position="242"/>
    </location>
</feature>
<keyword evidence="5 9" id="KW-0418">Kinase</keyword>
<dbReference type="AlphaFoldDB" id="A0A250IW36"/>
<evidence type="ECO:0000256" key="4">
    <source>
        <dbReference type="ARBA" id="ARBA00022679"/>
    </source>
</evidence>
<protein>
    <recommendedName>
        <fullName evidence="2">histidine kinase</fullName>
        <ecNumber evidence="2">2.7.13.3</ecNumber>
    </recommendedName>
</protein>
<keyword evidence="4" id="KW-0808">Transferase</keyword>
<dbReference type="PRINTS" id="PR00344">
    <property type="entry name" value="BCTRLSENSOR"/>
</dbReference>
<dbReference type="SUPFAM" id="SSF55874">
    <property type="entry name" value="ATPase domain of HSP90 chaperone/DNA topoisomerase II/histidine kinase"/>
    <property type="match status" value="1"/>
</dbReference>
<dbReference type="GO" id="GO:0005886">
    <property type="term" value="C:plasma membrane"/>
    <property type="evidence" value="ECO:0007669"/>
    <property type="project" value="TreeGrafter"/>
</dbReference>
<dbReference type="SUPFAM" id="SSF55785">
    <property type="entry name" value="PYP-like sensor domain (PAS domain)"/>
    <property type="match status" value="2"/>
</dbReference>
<dbReference type="CDD" id="cd00082">
    <property type="entry name" value="HisKA"/>
    <property type="match status" value="1"/>
</dbReference>
<reference evidence="9 10" key="1">
    <citation type="submission" date="2017-06" db="EMBL/GenBank/DDBJ databases">
        <title>Sequencing and comparative analysis of myxobacterial genomes.</title>
        <authorList>
            <person name="Rupp O."/>
            <person name="Goesmann A."/>
            <person name="Sogaard-Andersen L."/>
        </authorList>
    </citation>
    <scope>NUCLEOTIDE SEQUENCE [LARGE SCALE GENOMIC DNA]</scope>
    <source>
        <strain evidence="9 10">DSM 52655</strain>
    </source>
</reference>
<dbReference type="PANTHER" id="PTHR43047">
    <property type="entry name" value="TWO-COMPONENT HISTIDINE PROTEIN KINASE"/>
    <property type="match status" value="1"/>
</dbReference>
<dbReference type="PROSITE" id="PS50112">
    <property type="entry name" value="PAS"/>
    <property type="match status" value="1"/>
</dbReference>
<feature type="domain" description="Histidine kinase" evidence="6">
    <location>
        <begin position="260"/>
        <end position="476"/>
    </location>
</feature>
<dbReference type="InterPro" id="IPR036097">
    <property type="entry name" value="HisK_dim/P_sf"/>
</dbReference>
<keyword evidence="3" id="KW-0597">Phosphoprotein</keyword>
<evidence type="ECO:0000313" key="9">
    <source>
        <dbReference type="EMBL" id="ATB35488.1"/>
    </source>
</evidence>
<dbReference type="GO" id="GO:0006355">
    <property type="term" value="P:regulation of DNA-templated transcription"/>
    <property type="evidence" value="ECO:0007669"/>
    <property type="project" value="InterPro"/>
</dbReference>
<dbReference type="Proteomes" id="UP000217257">
    <property type="component" value="Chromosome"/>
</dbReference>
<dbReference type="SMART" id="SM00387">
    <property type="entry name" value="HATPase_c"/>
    <property type="match status" value="1"/>
</dbReference>
<feature type="domain" description="PAS" evidence="7">
    <location>
        <begin position="2"/>
        <end position="58"/>
    </location>
</feature>
<evidence type="ECO:0000256" key="1">
    <source>
        <dbReference type="ARBA" id="ARBA00000085"/>
    </source>
</evidence>
<gene>
    <name evidence="9" type="ORF">CYFUS_000901</name>
</gene>
<name>A0A250IW36_9BACT</name>
<dbReference type="InterPro" id="IPR000700">
    <property type="entry name" value="PAS-assoc_C"/>
</dbReference>
<dbReference type="Pfam" id="PF08448">
    <property type="entry name" value="PAS_4"/>
    <property type="match status" value="1"/>
</dbReference>
<dbReference type="InterPro" id="IPR036890">
    <property type="entry name" value="HATPase_C_sf"/>
</dbReference>
<dbReference type="CDD" id="cd00075">
    <property type="entry name" value="HATPase"/>
    <property type="match status" value="1"/>
</dbReference>
<dbReference type="InterPro" id="IPR013656">
    <property type="entry name" value="PAS_4"/>
</dbReference>
<dbReference type="SMART" id="SM00091">
    <property type="entry name" value="PAS"/>
    <property type="match status" value="2"/>
</dbReference>
<dbReference type="Gene3D" id="1.10.287.130">
    <property type="match status" value="1"/>
</dbReference>
<sequence>MSGDDARRWMDALTEPLVACDAGERVRYLNPAAERLLGWSTGQLVGQPFSRLLSAHPETSGERSFLRSLLARNRSGQAVRTVLLRGDGSRQEVDVTVGCSGQEREEYISVLVRRPAEVTSGERAHQLVFDNAPLGLFHFDATSTLLACNDYLARIIGAARPRIIGLRLLSLPDKSLADCVRDVLDGRHAYYEGDYHSTPTDKVTPVRVHLAPCIGEHGEVEGGVGIVEDITEQRHAESERTRLLREAQEAIRVRDDFLTIASHELKTPLTPLSLRLAGLERRLERQEPVDPALLRHARQHLMRLTALINDLLDASRIEAGRLALHFEPTRMDMIVERALVTMDAERGQHRVDYSHPEEPVRIRGDTFRLEQVIANLLENALKYSPGTSTVRVALEVRGDFALLTVSDEGIGIPKDQQEQLFERYFRARNVSITSYGGLGLGLYISRDIVERHGGRIWVESELGRGSTFYVALPLLSAVNPTPPEPHALSQHVH</sequence>
<dbReference type="InterPro" id="IPR005467">
    <property type="entry name" value="His_kinase_dom"/>
</dbReference>
<dbReference type="Pfam" id="PF00512">
    <property type="entry name" value="HisKA"/>
    <property type="match status" value="1"/>
</dbReference>
<dbReference type="RefSeq" id="WP_232537367.1">
    <property type="nucleotide sequence ID" value="NZ_CP022098.1"/>
</dbReference>
<dbReference type="InterPro" id="IPR013767">
    <property type="entry name" value="PAS_fold"/>
</dbReference>
<evidence type="ECO:0000259" key="7">
    <source>
        <dbReference type="PROSITE" id="PS50112"/>
    </source>
</evidence>
<accession>A0A250IW36</accession>
<organism evidence="9 10">
    <name type="scientific">Cystobacter fuscus</name>
    <dbReference type="NCBI Taxonomy" id="43"/>
    <lineage>
        <taxon>Bacteria</taxon>
        <taxon>Pseudomonadati</taxon>
        <taxon>Myxococcota</taxon>
        <taxon>Myxococcia</taxon>
        <taxon>Myxococcales</taxon>
        <taxon>Cystobacterineae</taxon>
        <taxon>Archangiaceae</taxon>
        <taxon>Cystobacter</taxon>
    </lineage>
</organism>
<evidence type="ECO:0000256" key="5">
    <source>
        <dbReference type="ARBA" id="ARBA00022777"/>
    </source>
</evidence>
<dbReference type="CDD" id="cd00130">
    <property type="entry name" value="PAS"/>
    <property type="match status" value="1"/>
</dbReference>
<evidence type="ECO:0000313" key="10">
    <source>
        <dbReference type="Proteomes" id="UP000217257"/>
    </source>
</evidence>
<evidence type="ECO:0000259" key="8">
    <source>
        <dbReference type="PROSITE" id="PS50113"/>
    </source>
</evidence>
<dbReference type="InterPro" id="IPR004358">
    <property type="entry name" value="Sig_transdc_His_kin-like_C"/>
</dbReference>
<dbReference type="GO" id="GO:0009927">
    <property type="term" value="F:histidine phosphotransfer kinase activity"/>
    <property type="evidence" value="ECO:0007669"/>
    <property type="project" value="TreeGrafter"/>
</dbReference>